<evidence type="ECO:0000313" key="2">
    <source>
        <dbReference type="Proteomes" id="UP000320811"/>
    </source>
</evidence>
<evidence type="ECO:0000313" key="1">
    <source>
        <dbReference type="EMBL" id="TWF41678.1"/>
    </source>
</evidence>
<dbReference type="InterPro" id="IPR016024">
    <property type="entry name" value="ARM-type_fold"/>
</dbReference>
<proteinExistence type="predicted"/>
<dbReference type="RefSeq" id="WP_145669894.1">
    <property type="nucleotide sequence ID" value="NZ_VIWO01000003.1"/>
</dbReference>
<keyword evidence="2" id="KW-1185">Reference proteome</keyword>
<dbReference type="Gene3D" id="1.25.40.290">
    <property type="entry name" value="ARM repeat domains"/>
    <property type="match status" value="1"/>
</dbReference>
<name>A0A561PUD3_9BACT</name>
<dbReference type="InterPro" id="IPR014825">
    <property type="entry name" value="DNA_alkylation"/>
</dbReference>
<protein>
    <submittedName>
        <fullName evidence="1">DNA alkylation repair enzyme</fullName>
    </submittedName>
</protein>
<organism evidence="1 2">
    <name type="scientific">Chitinophaga polysaccharea</name>
    <dbReference type="NCBI Taxonomy" id="1293035"/>
    <lineage>
        <taxon>Bacteria</taxon>
        <taxon>Pseudomonadati</taxon>
        <taxon>Bacteroidota</taxon>
        <taxon>Chitinophagia</taxon>
        <taxon>Chitinophagales</taxon>
        <taxon>Chitinophagaceae</taxon>
        <taxon>Chitinophaga</taxon>
    </lineage>
</organism>
<dbReference type="Proteomes" id="UP000320811">
    <property type="component" value="Unassembled WGS sequence"/>
</dbReference>
<dbReference type="Pfam" id="PF08713">
    <property type="entry name" value="DNA_alkylation"/>
    <property type="match status" value="1"/>
</dbReference>
<gene>
    <name evidence="1" type="ORF">FHW36_103482</name>
</gene>
<dbReference type="EMBL" id="VIWO01000003">
    <property type="protein sequence ID" value="TWF41678.1"/>
    <property type="molecule type" value="Genomic_DNA"/>
</dbReference>
<dbReference type="SUPFAM" id="SSF48371">
    <property type="entry name" value="ARM repeat"/>
    <property type="match status" value="1"/>
</dbReference>
<dbReference type="Gene3D" id="1.10.1240.70">
    <property type="match status" value="1"/>
</dbReference>
<comment type="caution">
    <text evidence="1">The sequence shown here is derived from an EMBL/GenBank/DDBJ whole genome shotgun (WGS) entry which is preliminary data.</text>
</comment>
<dbReference type="AlphaFoldDB" id="A0A561PUD3"/>
<dbReference type="OrthoDB" id="9797162at2"/>
<accession>A0A561PUD3</accession>
<reference evidence="1 2" key="1">
    <citation type="submission" date="2019-06" db="EMBL/GenBank/DDBJ databases">
        <title>Sorghum-associated microbial communities from plants grown in Nebraska, USA.</title>
        <authorList>
            <person name="Schachtman D."/>
        </authorList>
    </citation>
    <scope>NUCLEOTIDE SEQUENCE [LARGE SCALE GENOMIC DNA]</scope>
    <source>
        <strain evidence="1 2">1209</strain>
    </source>
</reference>
<sequence length="199" mass="22574">MLSSIIAQLKKVEHGFKHITEAGDELMKNQQANHFNLAVTLLSGESYQERMLGTYLLGLLAPENREALQLLETKVAADNNWRVQEMLAKAIDHYCQAKGYEKSLPDIRRWLQSSAANVNRAVVEGLRVWTRRPYFKDHPEVAIGLISPLKSKESEYLRKSVGNALRDISRKNAALVQQETATWELGDPVIAFVYKLIVK</sequence>